<reference evidence="1" key="1">
    <citation type="journal article" date="2021" name="Proc. Natl. Acad. Sci. U.S.A.">
        <title>A Catalog of Tens of Thousands of Viruses from Human Metagenomes Reveals Hidden Associations with Chronic Diseases.</title>
        <authorList>
            <person name="Tisza M.J."/>
            <person name="Buck C.B."/>
        </authorList>
    </citation>
    <scope>NUCLEOTIDE SEQUENCE</scope>
    <source>
        <strain evidence="1">CtDmR33</strain>
    </source>
</reference>
<dbReference type="EMBL" id="BK016159">
    <property type="protein sequence ID" value="DAF99028.1"/>
    <property type="molecule type" value="Genomic_DNA"/>
</dbReference>
<protein>
    <submittedName>
        <fullName evidence="1">Uncharacterized protein</fullName>
    </submittedName>
</protein>
<sequence length="124" mass="14124">MFGAKVEIHQTCSVFSDSVSATCILTRLLKKVKKIEQARQNACSERKDEPSMDKFIITQQMRNSNGYSSVNIRTDVKVLVDKISEETGMPIGRIIAEMILFCVDRLVIEKKEEPEDAKNESRKK</sequence>
<name>A0A8S5UX55_9CAUD</name>
<organism evidence="1">
    <name type="scientific">Siphoviridae sp. ctDmR33</name>
    <dbReference type="NCBI Taxonomy" id="2825389"/>
    <lineage>
        <taxon>Viruses</taxon>
        <taxon>Duplodnaviria</taxon>
        <taxon>Heunggongvirae</taxon>
        <taxon>Uroviricota</taxon>
        <taxon>Caudoviricetes</taxon>
    </lineage>
</organism>
<proteinExistence type="predicted"/>
<evidence type="ECO:0000313" key="1">
    <source>
        <dbReference type="EMBL" id="DAF99028.1"/>
    </source>
</evidence>
<accession>A0A8S5UX55</accession>